<dbReference type="AlphaFoldDB" id="A0A1I1GSM3"/>
<dbReference type="Proteomes" id="UP000199376">
    <property type="component" value="Unassembled WGS sequence"/>
</dbReference>
<dbReference type="RefSeq" id="WP_091502943.1">
    <property type="nucleotide sequence ID" value="NZ_FOLI01000006.1"/>
</dbReference>
<sequence>MIDLDAIHDFALATLGDDTSGHDFYHAQRVADWAVKFFVEDHGQVTAEQEAIMRAGGLLHDTIDDKVVDDVPGQVKKVEKLLEESGFSPEERADVMDTIQHMSYSANLVHHYELSELGQYVQDADRIETLGAIAIARTFAYGGAKGHVLADPKVLPVTDIKDKAAYRQNDNPSVNHFYEKIFKLPAQLNTPAARVEGEKRKEYMKDFLRTLNEETGLLEDPAFSLDNV</sequence>
<evidence type="ECO:0000313" key="3">
    <source>
        <dbReference type="Proteomes" id="UP000199376"/>
    </source>
</evidence>
<dbReference type="SUPFAM" id="SSF109604">
    <property type="entry name" value="HD-domain/PDEase-like"/>
    <property type="match status" value="1"/>
</dbReference>
<dbReference type="Gene3D" id="1.20.58.1910">
    <property type="match status" value="1"/>
</dbReference>
<dbReference type="OrthoDB" id="9797344at2"/>
<dbReference type="Gene3D" id="1.10.472.50">
    <property type="entry name" value="HD-domain/PDEase-like"/>
    <property type="match status" value="1"/>
</dbReference>
<evidence type="ECO:0000313" key="2">
    <source>
        <dbReference type="EMBL" id="SFC14496.1"/>
    </source>
</evidence>
<dbReference type="EMBL" id="FOLI01000006">
    <property type="protein sequence ID" value="SFC14496.1"/>
    <property type="molecule type" value="Genomic_DNA"/>
</dbReference>
<proteinExistence type="predicted"/>
<dbReference type="Pfam" id="PF01966">
    <property type="entry name" value="HD"/>
    <property type="match status" value="1"/>
</dbReference>
<dbReference type="PANTHER" id="PTHR33594">
    <property type="entry name" value="SUPERFAMILY HYDROLASE, PUTATIVE (AFU_ORTHOLOGUE AFUA_1G03035)-RELATED"/>
    <property type="match status" value="1"/>
</dbReference>
<accession>A0A1I1GSM3</accession>
<dbReference type="InterPro" id="IPR003607">
    <property type="entry name" value="HD/PDEase_dom"/>
</dbReference>
<dbReference type="STRING" id="283737.SAMN05660453_1170"/>
<reference evidence="2 3" key="1">
    <citation type="submission" date="2016-10" db="EMBL/GenBank/DDBJ databases">
        <authorList>
            <person name="de Groot N.N."/>
        </authorList>
    </citation>
    <scope>NUCLEOTIDE SEQUENCE [LARGE SCALE GENOMIC DNA]</scope>
    <source>
        <strain evidence="2 3">DSM 19113</strain>
    </source>
</reference>
<name>A0A1I1GSM3_9LACO</name>
<keyword evidence="3" id="KW-1185">Reference proteome</keyword>
<gene>
    <name evidence="2" type="ORF">SAMN05660453_1170</name>
</gene>
<feature type="domain" description="HD/PDEase" evidence="1">
    <location>
        <begin position="19"/>
        <end position="139"/>
    </location>
</feature>
<organism evidence="2 3">
    <name type="scientific">Fructobacillus durionis</name>
    <dbReference type="NCBI Taxonomy" id="283737"/>
    <lineage>
        <taxon>Bacteria</taxon>
        <taxon>Bacillati</taxon>
        <taxon>Bacillota</taxon>
        <taxon>Bacilli</taxon>
        <taxon>Lactobacillales</taxon>
        <taxon>Lactobacillaceae</taxon>
        <taxon>Fructobacillus</taxon>
    </lineage>
</organism>
<evidence type="ECO:0000259" key="1">
    <source>
        <dbReference type="SMART" id="SM00471"/>
    </source>
</evidence>
<dbReference type="InterPro" id="IPR006674">
    <property type="entry name" value="HD_domain"/>
</dbReference>
<dbReference type="PANTHER" id="PTHR33594:SF1">
    <property type="entry name" value="HD_PDEASE DOMAIN-CONTAINING PROTEIN"/>
    <property type="match status" value="1"/>
</dbReference>
<dbReference type="CDD" id="cd00077">
    <property type="entry name" value="HDc"/>
    <property type="match status" value="1"/>
</dbReference>
<protein>
    <recommendedName>
        <fullName evidence="1">HD/PDEase domain-containing protein</fullName>
    </recommendedName>
</protein>
<dbReference type="SMART" id="SM00471">
    <property type="entry name" value="HDc"/>
    <property type="match status" value="1"/>
</dbReference>